<dbReference type="AlphaFoldDB" id="A0A118JS23"/>
<dbReference type="PANTHER" id="PTHR42879:SF2">
    <property type="entry name" value="3-OXOACYL-[ACYL-CARRIER-PROTEIN] REDUCTASE FABG"/>
    <property type="match status" value="1"/>
</dbReference>
<evidence type="ECO:0000256" key="3">
    <source>
        <dbReference type="ARBA" id="ARBA00012948"/>
    </source>
</evidence>
<dbReference type="Gramene" id="KVH87864">
    <property type="protein sequence ID" value="KVH87864"/>
    <property type="gene ID" value="Ccrd_024823"/>
</dbReference>
<keyword evidence="4" id="KW-0444">Lipid biosynthesis</keyword>
<evidence type="ECO:0000313" key="8">
    <source>
        <dbReference type="EMBL" id="KVH87864.1"/>
    </source>
</evidence>
<evidence type="ECO:0000256" key="7">
    <source>
        <dbReference type="ARBA" id="ARBA00048508"/>
    </source>
</evidence>
<keyword evidence="9" id="KW-1185">Reference proteome</keyword>
<dbReference type="EC" id="1.1.1.100" evidence="3"/>
<organism evidence="8 9">
    <name type="scientific">Cynara cardunculus var. scolymus</name>
    <name type="common">Globe artichoke</name>
    <name type="synonym">Cynara scolymus</name>
    <dbReference type="NCBI Taxonomy" id="59895"/>
    <lineage>
        <taxon>Eukaryota</taxon>
        <taxon>Viridiplantae</taxon>
        <taxon>Streptophyta</taxon>
        <taxon>Embryophyta</taxon>
        <taxon>Tracheophyta</taxon>
        <taxon>Spermatophyta</taxon>
        <taxon>Magnoliopsida</taxon>
        <taxon>eudicotyledons</taxon>
        <taxon>Gunneridae</taxon>
        <taxon>Pentapetalae</taxon>
        <taxon>asterids</taxon>
        <taxon>campanulids</taxon>
        <taxon>Asterales</taxon>
        <taxon>Asteraceae</taxon>
        <taxon>Carduoideae</taxon>
        <taxon>Cardueae</taxon>
        <taxon>Carduinae</taxon>
        <taxon>Cynara</taxon>
    </lineage>
</organism>
<keyword evidence="5" id="KW-0276">Fatty acid metabolism</keyword>
<dbReference type="EMBL" id="LEKV01005759">
    <property type="protein sequence ID" value="KVH87864.1"/>
    <property type="molecule type" value="Genomic_DNA"/>
</dbReference>
<keyword evidence="6" id="KW-0443">Lipid metabolism</keyword>
<dbReference type="Pfam" id="PF00106">
    <property type="entry name" value="adh_short"/>
    <property type="match status" value="1"/>
</dbReference>
<dbReference type="InterPro" id="IPR002347">
    <property type="entry name" value="SDR_fam"/>
</dbReference>
<gene>
    <name evidence="8" type="ORF">Ccrd_024823</name>
</gene>
<keyword evidence="6" id="KW-0275">Fatty acid biosynthesis</keyword>
<protein>
    <recommendedName>
        <fullName evidence="3">3-oxoacyl-[acyl-carrier-protein] reductase</fullName>
        <ecNumber evidence="3">1.1.1.100</ecNumber>
    </recommendedName>
</protein>
<evidence type="ECO:0000256" key="2">
    <source>
        <dbReference type="ARBA" id="ARBA00006484"/>
    </source>
</evidence>
<evidence type="ECO:0000256" key="5">
    <source>
        <dbReference type="ARBA" id="ARBA00022832"/>
    </source>
</evidence>
<comment type="catalytic activity">
    <reaction evidence="7">
        <text>a (3R)-hydroxyacyl-[ACP] + NADP(+) = a 3-oxoacyl-[ACP] + NADPH + H(+)</text>
        <dbReference type="Rhea" id="RHEA:17397"/>
        <dbReference type="Rhea" id="RHEA-COMP:9916"/>
        <dbReference type="Rhea" id="RHEA-COMP:9945"/>
        <dbReference type="ChEBI" id="CHEBI:15378"/>
        <dbReference type="ChEBI" id="CHEBI:57783"/>
        <dbReference type="ChEBI" id="CHEBI:58349"/>
        <dbReference type="ChEBI" id="CHEBI:78776"/>
        <dbReference type="ChEBI" id="CHEBI:78827"/>
        <dbReference type="EC" id="1.1.1.100"/>
    </reaction>
</comment>
<evidence type="ECO:0000256" key="4">
    <source>
        <dbReference type="ARBA" id="ARBA00022516"/>
    </source>
</evidence>
<dbReference type="Gene3D" id="3.40.50.720">
    <property type="entry name" value="NAD(P)-binding Rossmann-like Domain"/>
    <property type="match status" value="1"/>
</dbReference>
<dbReference type="GO" id="GO:0004316">
    <property type="term" value="F:3-oxoacyl-[acyl-carrier-protein] reductase (NADPH) activity"/>
    <property type="evidence" value="ECO:0007669"/>
    <property type="project" value="UniProtKB-EC"/>
</dbReference>
<dbReference type="GO" id="GO:0006633">
    <property type="term" value="P:fatty acid biosynthetic process"/>
    <property type="evidence" value="ECO:0007669"/>
    <property type="project" value="UniProtKB-KW"/>
</dbReference>
<sequence length="118" mass="12973">MSLANDLTLKPSFHNLPSLPQDSSGLLFQALTFGGDVSKETDVASMIKTAIDAWGTVDVLVNNAGITRDVSVLLDNIQSIPRAVEFAFQVKEDDVWSQVVRSWPVDRKVTLIEINSEK</sequence>
<dbReference type="STRING" id="59895.A0A118JS23"/>
<dbReference type="PANTHER" id="PTHR42879">
    <property type="entry name" value="3-OXOACYL-(ACYL-CARRIER-PROTEIN) REDUCTASE"/>
    <property type="match status" value="1"/>
</dbReference>
<comment type="caution">
    <text evidence="8">The sequence shown here is derived from an EMBL/GenBank/DDBJ whole genome shotgun (WGS) entry which is preliminary data.</text>
</comment>
<comment type="similarity">
    <text evidence="2">Belongs to the short-chain dehydrogenases/reductases (SDR) family.</text>
</comment>
<evidence type="ECO:0000256" key="6">
    <source>
        <dbReference type="ARBA" id="ARBA00023160"/>
    </source>
</evidence>
<dbReference type="Proteomes" id="UP000243975">
    <property type="component" value="Unassembled WGS sequence"/>
</dbReference>
<dbReference type="InterPro" id="IPR050259">
    <property type="entry name" value="SDR"/>
</dbReference>
<evidence type="ECO:0000256" key="1">
    <source>
        <dbReference type="ARBA" id="ARBA00005194"/>
    </source>
</evidence>
<evidence type="ECO:0000313" key="9">
    <source>
        <dbReference type="Proteomes" id="UP000243975"/>
    </source>
</evidence>
<dbReference type="InterPro" id="IPR036291">
    <property type="entry name" value="NAD(P)-bd_dom_sf"/>
</dbReference>
<proteinExistence type="inferred from homology"/>
<name>A0A118JS23_CYNCS</name>
<reference evidence="8 9" key="1">
    <citation type="journal article" date="2016" name="Sci. Rep.">
        <title>The genome sequence of the outbreeding globe artichoke constructed de novo incorporating a phase-aware low-pass sequencing strategy of F1 progeny.</title>
        <authorList>
            <person name="Scaglione D."/>
            <person name="Reyes-Chin-Wo S."/>
            <person name="Acquadro A."/>
            <person name="Froenicke L."/>
            <person name="Portis E."/>
            <person name="Beitel C."/>
            <person name="Tirone M."/>
            <person name="Mauro R."/>
            <person name="Lo Monaco A."/>
            <person name="Mauromicale G."/>
            <person name="Faccioli P."/>
            <person name="Cattivelli L."/>
            <person name="Rieseberg L."/>
            <person name="Michelmore R."/>
            <person name="Lanteri S."/>
        </authorList>
    </citation>
    <scope>NUCLEOTIDE SEQUENCE [LARGE SCALE GENOMIC DNA]</scope>
    <source>
        <strain evidence="8">2C</strain>
    </source>
</reference>
<accession>A0A118JS23</accession>
<dbReference type="SUPFAM" id="SSF51735">
    <property type="entry name" value="NAD(P)-binding Rossmann-fold domains"/>
    <property type="match status" value="1"/>
</dbReference>
<comment type="pathway">
    <text evidence="1">Lipid metabolism; fatty acid biosynthesis.</text>
</comment>